<comment type="caution">
    <text evidence="6">The sequence shown here is derived from an EMBL/GenBank/DDBJ whole genome shotgun (WGS) entry which is preliminary data.</text>
</comment>
<evidence type="ECO:0000256" key="3">
    <source>
        <dbReference type="ARBA" id="ARBA00022833"/>
    </source>
</evidence>
<evidence type="ECO:0000256" key="1">
    <source>
        <dbReference type="ARBA" id="ARBA00005495"/>
    </source>
</evidence>
<name>A0ABU5AJ67_9HYPH</name>
<keyword evidence="4" id="KW-0456">Lyase</keyword>
<dbReference type="Gene3D" id="3.90.1590.10">
    <property type="entry name" value="glutathione-dependent formaldehyde- activating enzyme (gfa)"/>
    <property type="match status" value="1"/>
</dbReference>
<keyword evidence="3" id="KW-0862">Zinc</keyword>
<dbReference type="PANTHER" id="PTHR33337">
    <property type="entry name" value="GFA DOMAIN-CONTAINING PROTEIN"/>
    <property type="match status" value="1"/>
</dbReference>
<dbReference type="EMBL" id="JAVIIP010000003">
    <property type="protein sequence ID" value="MDX8537318.1"/>
    <property type="molecule type" value="Genomic_DNA"/>
</dbReference>
<dbReference type="InterPro" id="IPR006913">
    <property type="entry name" value="CENP-V/GFA"/>
</dbReference>
<sequence>MDEKHSGACLCGAVRFRTRGALRGVVYCHCSQCRRQNGHFVAATSAKDADVDIEGAEVLSWYGASDVARRGFCRICGSLLFWKHNELDQISIMAGAFDRPSGLAGESHIFVGDKGDYYSIDDGLPQFEKSSPSVKVAGEAAE</sequence>
<dbReference type="PROSITE" id="PS51891">
    <property type="entry name" value="CENP_V_GFA"/>
    <property type="match status" value="1"/>
</dbReference>
<proteinExistence type="inferred from homology"/>
<evidence type="ECO:0000259" key="5">
    <source>
        <dbReference type="PROSITE" id="PS51891"/>
    </source>
</evidence>
<evidence type="ECO:0000313" key="6">
    <source>
        <dbReference type="EMBL" id="MDX8537318.1"/>
    </source>
</evidence>
<evidence type="ECO:0000256" key="4">
    <source>
        <dbReference type="ARBA" id="ARBA00023239"/>
    </source>
</evidence>
<keyword evidence="2" id="KW-0479">Metal-binding</keyword>
<gene>
    <name evidence="6" type="ORF">RFM23_06740</name>
</gene>
<dbReference type="Pfam" id="PF04828">
    <property type="entry name" value="GFA"/>
    <property type="match status" value="1"/>
</dbReference>
<evidence type="ECO:0000313" key="7">
    <source>
        <dbReference type="Proteomes" id="UP001276564"/>
    </source>
</evidence>
<reference evidence="6 7" key="1">
    <citation type="submission" date="2023-08" db="EMBL/GenBank/DDBJ databases">
        <title>Implementing the SeqCode for naming new Mesorhizobium species isolated from Vachellia karroo root nodules.</title>
        <authorList>
            <person name="Van Lill M."/>
        </authorList>
    </citation>
    <scope>NUCLEOTIDE SEQUENCE [LARGE SCALE GENOMIC DNA]</scope>
    <source>
        <strain evidence="6 7">VK4B</strain>
    </source>
</reference>
<comment type="similarity">
    <text evidence="1">Belongs to the Gfa family.</text>
</comment>
<feature type="domain" description="CENP-V/GFA" evidence="5">
    <location>
        <begin position="5"/>
        <end position="128"/>
    </location>
</feature>
<keyword evidence="7" id="KW-1185">Reference proteome</keyword>
<dbReference type="SUPFAM" id="SSF51316">
    <property type="entry name" value="Mss4-like"/>
    <property type="match status" value="1"/>
</dbReference>
<dbReference type="RefSeq" id="WP_127283869.1">
    <property type="nucleotide sequence ID" value="NZ_JAVIIP010000003.1"/>
</dbReference>
<evidence type="ECO:0000256" key="2">
    <source>
        <dbReference type="ARBA" id="ARBA00022723"/>
    </source>
</evidence>
<dbReference type="InterPro" id="IPR011057">
    <property type="entry name" value="Mss4-like_sf"/>
</dbReference>
<dbReference type="PANTHER" id="PTHR33337:SF40">
    <property type="entry name" value="CENP-V_GFA DOMAIN-CONTAINING PROTEIN-RELATED"/>
    <property type="match status" value="1"/>
</dbReference>
<organism evidence="6 7">
    <name type="scientific">Mesorhizobium abyssinicae</name>
    <dbReference type="NCBI Taxonomy" id="1209958"/>
    <lineage>
        <taxon>Bacteria</taxon>
        <taxon>Pseudomonadati</taxon>
        <taxon>Pseudomonadota</taxon>
        <taxon>Alphaproteobacteria</taxon>
        <taxon>Hyphomicrobiales</taxon>
        <taxon>Phyllobacteriaceae</taxon>
        <taxon>Mesorhizobium</taxon>
    </lineage>
</organism>
<protein>
    <submittedName>
        <fullName evidence="6">GFA family protein</fullName>
    </submittedName>
</protein>
<accession>A0ABU5AJ67</accession>
<dbReference type="Proteomes" id="UP001276564">
    <property type="component" value="Unassembled WGS sequence"/>
</dbReference>